<keyword evidence="1" id="KW-0812">Transmembrane</keyword>
<organism evidence="2 3">
    <name type="scientific">Flavobacterium chilense</name>
    <dbReference type="NCBI Taxonomy" id="946677"/>
    <lineage>
        <taxon>Bacteria</taxon>
        <taxon>Pseudomonadati</taxon>
        <taxon>Bacteroidota</taxon>
        <taxon>Flavobacteriia</taxon>
        <taxon>Flavobacteriales</taxon>
        <taxon>Flavobacteriaceae</taxon>
        <taxon>Flavobacterium</taxon>
    </lineage>
</organism>
<keyword evidence="1" id="KW-1133">Transmembrane helix</keyword>
<keyword evidence="3" id="KW-1185">Reference proteome</keyword>
<gene>
    <name evidence="2" type="ORF">SAMN05444484_102377</name>
</gene>
<proteinExistence type="predicted"/>
<dbReference type="STRING" id="946677.SAMN05444484_102377"/>
<dbReference type="Proteomes" id="UP000184028">
    <property type="component" value="Unassembled WGS sequence"/>
</dbReference>
<name>A0A1M7D0L0_9FLAO</name>
<sequence>MKKIITIGILGTIIFAAITFLTANLDSRYDGNDEYGFPVTFFIRYGGMEAPPPSAELTKVLYFNLAFDIVICIILAISIFMGCKIFLGKR</sequence>
<feature type="transmembrane region" description="Helical" evidence="1">
    <location>
        <begin position="61"/>
        <end position="87"/>
    </location>
</feature>
<accession>A0A1M7D0L0</accession>
<evidence type="ECO:0000313" key="2">
    <source>
        <dbReference type="EMBL" id="SHL73052.1"/>
    </source>
</evidence>
<dbReference type="EMBL" id="FRBT01000002">
    <property type="protein sequence ID" value="SHL73052.1"/>
    <property type="molecule type" value="Genomic_DNA"/>
</dbReference>
<evidence type="ECO:0000256" key="1">
    <source>
        <dbReference type="SAM" id="Phobius"/>
    </source>
</evidence>
<reference evidence="3" key="1">
    <citation type="submission" date="2016-11" db="EMBL/GenBank/DDBJ databases">
        <authorList>
            <person name="Varghese N."/>
            <person name="Submissions S."/>
        </authorList>
    </citation>
    <scope>NUCLEOTIDE SEQUENCE [LARGE SCALE GENOMIC DNA]</scope>
    <source>
        <strain evidence="3">DSM 24724</strain>
    </source>
</reference>
<evidence type="ECO:0000313" key="3">
    <source>
        <dbReference type="Proteomes" id="UP000184028"/>
    </source>
</evidence>
<feature type="transmembrane region" description="Helical" evidence="1">
    <location>
        <begin position="7"/>
        <end position="25"/>
    </location>
</feature>
<dbReference type="AlphaFoldDB" id="A0A1M7D0L0"/>
<keyword evidence="1" id="KW-0472">Membrane</keyword>
<protein>
    <submittedName>
        <fullName evidence="2">Uncharacterized protein</fullName>
    </submittedName>
</protein>
<dbReference type="OrthoDB" id="771794at2"/>
<dbReference type="RefSeq" id="WP_068841847.1">
    <property type="nucleotide sequence ID" value="NZ_FRBT01000002.1"/>
</dbReference>